<organism evidence="4 5">
    <name type="scientific">Methylobacterium pseudosasicola</name>
    <dbReference type="NCBI Taxonomy" id="582667"/>
    <lineage>
        <taxon>Bacteria</taxon>
        <taxon>Pseudomonadati</taxon>
        <taxon>Pseudomonadota</taxon>
        <taxon>Alphaproteobacteria</taxon>
        <taxon>Hyphomicrobiales</taxon>
        <taxon>Methylobacteriaceae</taxon>
        <taxon>Methylobacterium</taxon>
    </lineage>
</organism>
<evidence type="ECO:0000256" key="1">
    <source>
        <dbReference type="SAM" id="MobiDB-lite"/>
    </source>
</evidence>
<evidence type="ECO:0000313" key="5">
    <source>
        <dbReference type="Proteomes" id="UP000199048"/>
    </source>
</evidence>
<dbReference type="GO" id="GO:0008933">
    <property type="term" value="F:peptidoglycan lytic transglycosylase activity"/>
    <property type="evidence" value="ECO:0007669"/>
    <property type="project" value="TreeGrafter"/>
</dbReference>
<dbReference type="Pfam" id="PF01471">
    <property type="entry name" value="PG_binding_1"/>
    <property type="match status" value="1"/>
</dbReference>
<dbReference type="InterPro" id="IPR002477">
    <property type="entry name" value="Peptidoglycan-bd-like"/>
</dbReference>
<sequence>MPRMGPRRGPMEPVESAAKTDLPAKPNRSLTLVLPDSTPIQRMSNGNARMRNHPLGSGVALGFGLLAGLVAGPARADFDSCLAGIQGQAAAAGVSAQTFQAATRGISYDDKVIELSQAQPEFKTPIWDYMAALVDDERVEDGRAAMRQNASALAQAESRYGVDRYTIAAVWGVESNFGKNLGKMPLVQSLATLACSNNRRRDFFRSELIATLRIIERGDIAPERLTGSWAGAFGQTQFMPTTYHRLAVDGDGDGRRDVVDSVADAVGSTANFLHVAKWQNGQVWGYEVKLPRSFSVAAAGRKNKKPIAHWASLGVTRVDGRPLAGEGPAGIIAPAGLDGPAFLVTKNFDAIYSYNAAESYGLAIAVLSDRLRGKAGVQAAWPTDDPPLSRAERRDLQTRLAARGYDVGEPDGKVGQKTRDAIKDVERKLGMNPTGRPGGKVLEALRGG</sequence>
<dbReference type="Gene3D" id="1.10.530.10">
    <property type="match status" value="1"/>
</dbReference>
<dbReference type="InterPro" id="IPR023346">
    <property type="entry name" value="Lysozyme-like_dom_sf"/>
</dbReference>
<dbReference type="Gene3D" id="1.10.101.10">
    <property type="entry name" value="PGBD-like superfamily/PGBD"/>
    <property type="match status" value="1"/>
</dbReference>
<evidence type="ECO:0000259" key="3">
    <source>
        <dbReference type="Pfam" id="PF13406"/>
    </source>
</evidence>
<dbReference type="STRING" id="582667.SAMN05192568_1010113"/>
<evidence type="ECO:0000259" key="2">
    <source>
        <dbReference type="Pfam" id="PF01471"/>
    </source>
</evidence>
<dbReference type="CDD" id="cd13399">
    <property type="entry name" value="Slt35-like"/>
    <property type="match status" value="1"/>
</dbReference>
<dbReference type="InterPro" id="IPR036365">
    <property type="entry name" value="PGBD-like_sf"/>
</dbReference>
<protein>
    <submittedName>
        <fullName evidence="4">Lytic murein transglycosylase</fullName>
    </submittedName>
</protein>
<keyword evidence="5" id="KW-1185">Reference proteome</keyword>
<gene>
    <name evidence="4" type="ORF">SAMN05192568_1010113</name>
</gene>
<accession>A0A1I4KGG0</accession>
<dbReference type="InterPro" id="IPR036366">
    <property type="entry name" value="PGBDSf"/>
</dbReference>
<dbReference type="FunFam" id="1.10.8.350:FF:000001">
    <property type="entry name" value="Lytic murein transglycosylase B"/>
    <property type="match status" value="1"/>
</dbReference>
<dbReference type="Gene3D" id="1.10.8.350">
    <property type="entry name" value="Bacterial muramidase"/>
    <property type="match status" value="1"/>
</dbReference>
<name>A0A1I4KGG0_9HYPH</name>
<feature type="region of interest" description="Disordered" evidence="1">
    <location>
        <begin position="1"/>
        <end position="26"/>
    </location>
</feature>
<dbReference type="PANTHER" id="PTHR30163">
    <property type="entry name" value="MEMBRANE-BOUND LYTIC MUREIN TRANSGLYCOSYLASE B"/>
    <property type="match status" value="1"/>
</dbReference>
<dbReference type="NCBIfam" id="TIGR02283">
    <property type="entry name" value="MltB_2"/>
    <property type="match status" value="1"/>
</dbReference>
<dbReference type="GO" id="GO:0009253">
    <property type="term" value="P:peptidoglycan catabolic process"/>
    <property type="evidence" value="ECO:0007669"/>
    <property type="project" value="TreeGrafter"/>
</dbReference>
<dbReference type="PANTHER" id="PTHR30163:SF10">
    <property type="entry name" value="TRANSGLYCOLASE-RELATED"/>
    <property type="match status" value="1"/>
</dbReference>
<evidence type="ECO:0000313" key="4">
    <source>
        <dbReference type="EMBL" id="SFL77854.1"/>
    </source>
</evidence>
<dbReference type="EMBL" id="FOTK01000010">
    <property type="protein sequence ID" value="SFL77854.1"/>
    <property type="molecule type" value="Genomic_DNA"/>
</dbReference>
<dbReference type="InterPro" id="IPR011970">
    <property type="entry name" value="MltB_2"/>
</dbReference>
<proteinExistence type="predicted"/>
<dbReference type="Pfam" id="PF13406">
    <property type="entry name" value="SLT_2"/>
    <property type="match status" value="1"/>
</dbReference>
<feature type="region of interest" description="Disordered" evidence="1">
    <location>
        <begin position="424"/>
        <end position="448"/>
    </location>
</feature>
<feature type="domain" description="Peptidoglycan binding-like" evidence="2">
    <location>
        <begin position="390"/>
        <end position="445"/>
    </location>
</feature>
<dbReference type="InterPro" id="IPR043426">
    <property type="entry name" value="MltB-like"/>
</dbReference>
<dbReference type="SUPFAM" id="SSF47090">
    <property type="entry name" value="PGBD-like"/>
    <property type="match status" value="1"/>
</dbReference>
<feature type="domain" description="Transglycosylase SLT" evidence="3">
    <location>
        <begin position="78"/>
        <end position="369"/>
    </location>
</feature>
<reference evidence="5" key="1">
    <citation type="submission" date="2016-10" db="EMBL/GenBank/DDBJ databases">
        <authorList>
            <person name="Varghese N."/>
            <person name="Submissions S."/>
        </authorList>
    </citation>
    <scope>NUCLEOTIDE SEQUENCE [LARGE SCALE GENOMIC DNA]</scope>
    <source>
        <strain evidence="5">BL36</strain>
    </source>
</reference>
<dbReference type="SUPFAM" id="SSF53955">
    <property type="entry name" value="Lysozyme-like"/>
    <property type="match status" value="1"/>
</dbReference>
<dbReference type="Proteomes" id="UP000199048">
    <property type="component" value="Unassembled WGS sequence"/>
</dbReference>
<dbReference type="AlphaFoldDB" id="A0A1I4KGG0"/>
<dbReference type="InterPro" id="IPR031304">
    <property type="entry name" value="SLT_2"/>
</dbReference>